<keyword evidence="7" id="KW-0479">Metal-binding</keyword>
<evidence type="ECO:0000256" key="12">
    <source>
        <dbReference type="ARBA" id="ARBA00023136"/>
    </source>
</evidence>
<dbReference type="Pfam" id="PF13639">
    <property type="entry name" value="zf-RING_2"/>
    <property type="match status" value="1"/>
</dbReference>
<dbReference type="EMBL" id="CACVBM020001101">
    <property type="protein sequence ID" value="CAA7031005.1"/>
    <property type="molecule type" value="Genomic_DNA"/>
</dbReference>
<evidence type="ECO:0000256" key="9">
    <source>
        <dbReference type="ARBA" id="ARBA00022786"/>
    </source>
</evidence>
<evidence type="ECO:0000256" key="2">
    <source>
        <dbReference type="ARBA" id="ARBA00004167"/>
    </source>
</evidence>
<evidence type="ECO:0000256" key="7">
    <source>
        <dbReference type="ARBA" id="ARBA00022723"/>
    </source>
</evidence>
<comment type="catalytic activity">
    <reaction evidence="1">
        <text>S-ubiquitinyl-[E2 ubiquitin-conjugating enzyme]-L-cysteine + [acceptor protein]-L-lysine = [E2 ubiquitin-conjugating enzyme]-L-cysteine + N(6)-ubiquitinyl-[acceptor protein]-L-lysine.</text>
        <dbReference type="EC" id="2.3.2.27"/>
    </reaction>
</comment>
<evidence type="ECO:0000256" key="10">
    <source>
        <dbReference type="ARBA" id="ARBA00022833"/>
    </source>
</evidence>
<gene>
    <name evidence="17" type="ORF">MERR_LOCUS18240</name>
</gene>
<keyword evidence="9" id="KW-0833">Ubl conjugation pathway</keyword>
<comment type="similarity">
    <text evidence="13">Belongs to the RING-type zinc finger family. ATL subfamily.</text>
</comment>
<reference evidence="17" key="1">
    <citation type="submission" date="2020-01" db="EMBL/GenBank/DDBJ databases">
        <authorList>
            <person name="Mishra B."/>
        </authorList>
    </citation>
    <scope>NUCLEOTIDE SEQUENCE [LARGE SCALE GENOMIC DNA]</scope>
</reference>
<dbReference type="GO" id="GO:0061630">
    <property type="term" value="F:ubiquitin protein ligase activity"/>
    <property type="evidence" value="ECO:0007669"/>
    <property type="project" value="UniProtKB-EC"/>
</dbReference>
<dbReference type="GO" id="GO:0008270">
    <property type="term" value="F:zinc ion binding"/>
    <property type="evidence" value="ECO:0007669"/>
    <property type="project" value="UniProtKB-KW"/>
</dbReference>
<dbReference type="InterPro" id="IPR013083">
    <property type="entry name" value="Znf_RING/FYVE/PHD"/>
</dbReference>
<sequence>MHILIYTPSPAPSLYTLVTFLLAVISCALLLALFAACFRSIYLTVLNFFDDGESPPPPNNSLKKKLLQSHPESTFTASADSPCYSTECAVCLTKFSEGEEIWVLPMCSHAFHVACIGKWLTYSSSCPSCRRIMVPVNDV</sequence>
<dbReference type="Gene3D" id="3.30.40.10">
    <property type="entry name" value="Zinc/RING finger domain, C3HC4 (zinc finger)"/>
    <property type="match status" value="1"/>
</dbReference>
<dbReference type="PROSITE" id="PS50089">
    <property type="entry name" value="ZF_RING_2"/>
    <property type="match status" value="1"/>
</dbReference>
<keyword evidence="5" id="KW-0808">Transferase</keyword>
<dbReference type="InterPro" id="IPR044602">
    <property type="entry name" value="ATL10/ATL72-79-like"/>
</dbReference>
<dbReference type="InterPro" id="IPR001841">
    <property type="entry name" value="Znf_RING"/>
</dbReference>
<keyword evidence="8 14" id="KW-0863">Zinc-finger</keyword>
<evidence type="ECO:0000256" key="8">
    <source>
        <dbReference type="ARBA" id="ARBA00022771"/>
    </source>
</evidence>
<name>A0A6D2J1D3_9BRAS</name>
<dbReference type="AlphaFoldDB" id="A0A6D2J1D3"/>
<feature type="domain" description="RING-type" evidence="16">
    <location>
        <begin position="88"/>
        <end position="130"/>
    </location>
</feature>
<evidence type="ECO:0000259" key="16">
    <source>
        <dbReference type="PROSITE" id="PS50089"/>
    </source>
</evidence>
<evidence type="ECO:0000256" key="13">
    <source>
        <dbReference type="ARBA" id="ARBA00024209"/>
    </source>
</evidence>
<dbReference type="SMART" id="SM00184">
    <property type="entry name" value="RING"/>
    <property type="match status" value="1"/>
</dbReference>
<dbReference type="EC" id="2.3.2.27" evidence="4"/>
<evidence type="ECO:0000256" key="6">
    <source>
        <dbReference type="ARBA" id="ARBA00022692"/>
    </source>
</evidence>
<dbReference type="GO" id="GO:0016020">
    <property type="term" value="C:membrane"/>
    <property type="evidence" value="ECO:0007669"/>
    <property type="project" value="UniProtKB-SubCell"/>
</dbReference>
<evidence type="ECO:0000256" key="3">
    <source>
        <dbReference type="ARBA" id="ARBA00004906"/>
    </source>
</evidence>
<keyword evidence="12 15" id="KW-0472">Membrane</keyword>
<protein>
    <recommendedName>
        <fullName evidence="4">RING-type E3 ubiquitin transferase</fullName>
        <ecNumber evidence="4">2.3.2.27</ecNumber>
    </recommendedName>
</protein>
<dbReference type="OrthoDB" id="8062037at2759"/>
<keyword evidence="6 15" id="KW-0812">Transmembrane</keyword>
<dbReference type="PANTHER" id="PTHR46905:SF7">
    <property type="entry name" value="RING-H2 FINGER PROTEIN ATL78"/>
    <property type="match status" value="1"/>
</dbReference>
<dbReference type="Proteomes" id="UP000467841">
    <property type="component" value="Unassembled WGS sequence"/>
</dbReference>
<evidence type="ECO:0000256" key="5">
    <source>
        <dbReference type="ARBA" id="ARBA00022679"/>
    </source>
</evidence>
<evidence type="ECO:0000313" key="18">
    <source>
        <dbReference type="Proteomes" id="UP000467841"/>
    </source>
</evidence>
<evidence type="ECO:0000256" key="4">
    <source>
        <dbReference type="ARBA" id="ARBA00012483"/>
    </source>
</evidence>
<accession>A0A6D2J1D3</accession>
<comment type="subcellular location">
    <subcellularLocation>
        <location evidence="2">Membrane</location>
        <topology evidence="2">Single-pass membrane protein</topology>
    </subcellularLocation>
</comment>
<proteinExistence type="inferred from homology"/>
<keyword evidence="11 15" id="KW-1133">Transmembrane helix</keyword>
<dbReference type="PANTHER" id="PTHR46905">
    <property type="entry name" value="RING-H2 FINGER PROTEIN ATL78"/>
    <property type="match status" value="1"/>
</dbReference>
<evidence type="ECO:0000313" key="17">
    <source>
        <dbReference type="EMBL" id="CAA7031005.1"/>
    </source>
</evidence>
<evidence type="ECO:0000256" key="14">
    <source>
        <dbReference type="PROSITE-ProRule" id="PRU00175"/>
    </source>
</evidence>
<comment type="pathway">
    <text evidence="3">Protein modification; protein ubiquitination.</text>
</comment>
<comment type="caution">
    <text evidence="17">The sequence shown here is derived from an EMBL/GenBank/DDBJ whole genome shotgun (WGS) entry which is preliminary data.</text>
</comment>
<feature type="transmembrane region" description="Helical" evidence="15">
    <location>
        <begin position="14"/>
        <end position="38"/>
    </location>
</feature>
<dbReference type="GO" id="GO:0016567">
    <property type="term" value="P:protein ubiquitination"/>
    <property type="evidence" value="ECO:0007669"/>
    <property type="project" value="InterPro"/>
</dbReference>
<dbReference type="SUPFAM" id="SSF57850">
    <property type="entry name" value="RING/U-box"/>
    <property type="match status" value="1"/>
</dbReference>
<evidence type="ECO:0000256" key="1">
    <source>
        <dbReference type="ARBA" id="ARBA00000900"/>
    </source>
</evidence>
<evidence type="ECO:0000256" key="11">
    <source>
        <dbReference type="ARBA" id="ARBA00022989"/>
    </source>
</evidence>
<evidence type="ECO:0000256" key="15">
    <source>
        <dbReference type="SAM" id="Phobius"/>
    </source>
</evidence>
<keyword evidence="18" id="KW-1185">Reference proteome</keyword>
<organism evidence="17 18">
    <name type="scientific">Microthlaspi erraticum</name>
    <dbReference type="NCBI Taxonomy" id="1685480"/>
    <lineage>
        <taxon>Eukaryota</taxon>
        <taxon>Viridiplantae</taxon>
        <taxon>Streptophyta</taxon>
        <taxon>Embryophyta</taxon>
        <taxon>Tracheophyta</taxon>
        <taxon>Spermatophyta</taxon>
        <taxon>Magnoliopsida</taxon>
        <taxon>eudicotyledons</taxon>
        <taxon>Gunneridae</taxon>
        <taxon>Pentapetalae</taxon>
        <taxon>rosids</taxon>
        <taxon>malvids</taxon>
        <taxon>Brassicales</taxon>
        <taxon>Brassicaceae</taxon>
        <taxon>Coluteocarpeae</taxon>
        <taxon>Microthlaspi</taxon>
    </lineage>
</organism>
<keyword evidence="10" id="KW-0862">Zinc</keyword>